<evidence type="ECO:0000259" key="3">
    <source>
        <dbReference type="SMART" id="SM01360"/>
    </source>
</evidence>
<evidence type="ECO:0000256" key="2">
    <source>
        <dbReference type="ARBA" id="ARBA00022966"/>
    </source>
</evidence>
<reference evidence="4 5" key="2">
    <citation type="submission" date="2018-11" db="EMBL/GenBank/DDBJ databases">
        <authorList>
            <consortium name="Pathogen Informatics"/>
        </authorList>
    </citation>
    <scope>NUCLEOTIDE SEQUENCE [LARGE SCALE GENOMIC DNA]</scope>
</reference>
<dbReference type="InterPro" id="IPR008930">
    <property type="entry name" value="Terpenoid_cyclase/PrenylTrfase"/>
</dbReference>
<dbReference type="GO" id="GO:0005615">
    <property type="term" value="C:extracellular space"/>
    <property type="evidence" value="ECO:0007669"/>
    <property type="project" value="InterPro"/>
</dbReference>
<dbReference type="InterPro" id="IPR011626">
    <property type="entry name" value="Alpha-macroglobulin_TED"/>
</dbReference>
<dbReference type="AlphaFoldDB" id="A0A0R3SYB2"/>
<keyword evidence="1" id="KW-0732">Signal</keyword>
<dbReference type="Gene3D" id="2.20.130.20">
    <property type="match status" value="1"/>
</dbReference>
<dbReference type="Gene3D" id="1.50.10.20">
    <property type="match status" value="1"/>
</dbReference>
<dbReference type="OrthoDB" id="9998011at2759"/>
<accession>A0A0R3SYB2</accession>
<dbReference type="Proteomes" id="UP000274504">
    <property type="component" value="Unassembled WGS sequence"/>
</dbReference>
<dbReference type="SUPFAM" id="SSF48239">
    <property type="entry name" value="Terpenoid cyclases/Protein prenyltransferases"/>
    <property type="match status" value="1"/>
</dbReference>
<dbReference type="Pfam" id="PF07678">
    <property type="entry name" value="TED_complement"/>
    <property type="match status" value="1"/>
</dbReference>
<dbReference type="SMART" id="SM01360">
    <property type="entry name" value="A2M"/>
    <property type="match status" value="1"/>
</dbReference>
<dbReference type="EMBL" id="UYSG01011897">
    <property type="protein sequence ID" value="VDL63933.1"/>
    <property type="molecule type" value="Genomic_DNA"/>
</dbReference>
<organism evidence="6">
    <name type="scientific">Hymenolepis diminuta</name>
    <name type="common">Rat tapeworm</name>
    <dbReference type="NCBI Taxonomy" id="6216"/>
    <lineage>
        <taxon>Eukaryota</taxon>
        <taxon>Metazoa</taxon>
        <taxon>Spiralia</taxon>
        <taxon>Lophotrochozoa</taxon>
        <taxon>Platyhelminthes</taxon>
        <taxon>Cestoda</taxon>
        <taxon>Eucestoda</taxon>
        <taxon>Cyclophyllidea</taxon>
        <taxon>Hymenolepididae</taxon>
        <taxon>Hymenolepis</taxon>
    </lineage>
</organism>
<feature type="domain" description="Alpha-2-macroglobulin" evidence="3">
    <location>
        <begin position="78"/>
        <end position="174"/>
    </location>
</feature>
<keyword evidence="2" id="KW-0882">Thioester bond</keyword>
<dbReference type="InterPro" id="IPR001599">
    <property type="entry name" value="Macroglobln_a2"/>
</dbReference>
<dbReference type="STRING" id="6216.A0A0R3SYB2"/>
<proteinExistence type="predicted"/>
<gene>
    <name evidence="4" type="ORF">HDID_LOCUS10755</name>
</gene>
<evidence type="ECO:0000313" key="6">
    <source>
        <dbReference type="WBParaSite" id="HDID_0001075701-mRNA-1"/>
    </source>
</evidence>
<protein>
    <submittedName>
        <fullName evidence="6">A2M domain-containing protein</fullName>
    </submittedName>
</protein>
<dbReference type="WBParaSite" id="HDID_0001075701-mRNA-1">
    <property type="protein sequence ID" value="HDID_0001075701-mRNA-1"/>
    <property type="gene ID" value="HDID_0001075701"/>
</dbReference>
<dbReference type="Pfam" id="PF00207">
    <property type="entry name" value="A2M"/>
    <property type="match status" value="1"/>
</dbReference>
<evidence type="ECO:0000256" key="1">
    <source>
        <dbReference type="ARBA" id="ARBA00022729"/>
    </source>
</evidence>
<sequence>MTQTGFQTQSAFRAAGIDFTLVTSNQYLKKSQIVYPTRSPRSISLGGRPIPVATADEIKTVSFYKIPRPRLHDYFPKVWLFESVMVTNGGFEKSLTVPDGLNSWEANAVWFLGNRGLWAPVSKPSLISRMSFFVEFTTPTVVRRDEILHLTITIFLRPEENAADRTCYEVELNVKLDPKDWRIVGASVFLLESVRLPIRPLRICQLNLTAMAIVRHGTGVCDDKEVKSFNEFFTVSDAVRRSICVEAEGVEKRVTVGGTFCSSGDVHELKIGLPDRDIVDGSLRSYITVGRNLIGLAISNLDSLVEVPTECAEQNLGRVAPSVYVLKHLLSRQNASELRHDSFARKAAGYVINFNGSTSLTAYVFEVFSEADSLPLSIILDQTLNAHPVLSKAFDVLVIQQQTGGCFIDTDNRFTSFMENTNSADSKLHLTSHVLAALSSAGTPLKEVKVVQYDRSVSSAIECIESIGRSFPPKEWPTLLIA</sequence>
<reference evidence="6" key="1">
    <citation type="submission" date="2017-02" db="UniProtKB">
        <authorList>
            <consortium name="WormBaseParasite"/>
        </authorList>
    </citation>
    <scope>IDENTIFICATION</scope>
</reference>
<dbReference type="InterPro" id="IPR047565">
    <property type="entry name" value="Alpha-macroglob_thiol-ester_cl"/>
</dbReference>
<name>A0A0R3SYB2_HYMDI</name>
<dbReference type="SMART" id="SM01419">
    <property type="entry name" value="Thiol-ester_cl"/>
    <property type="match status" value="1"/>
</dbReference>
<dbReference type="InterPro" id="IPR050473">
    <property type="entry name" value="A2M/Complement_sys"/>
</dbReference>
<dbReference type="PANTHER" id="PTHR11412">
    <property type="entry name" value="MACROGLOBULIN / COMPLEMENT"/>
    <property type="match status" value="1"/>
</dbReference>
<evidence type="ECO:0000313" key="4">
    <source>
        <dbReference type="EMBL" id="VDL63933.1"/>
    </source>
</evidence>
<dbReference type="GO" id="GO:0004866">
    <property type="term" value="F:endopeptidase inhibitor activity"/>
    <property type="evidence" value="ECO:0007669"/>
    <property type="project" value="InterPro"/>
</dbReference>
<evidence type="ECO:0000313" key="5">
    <source>
        <dbReference type="Proteomes" id="UP000274504"/>
    </source>
</evidence>
<dbReference type="PANTHER" id="PTHR11412:SF136">
    <property type="entry name" value="CD109 ANTIGEN"/>
    <property type="match status" value="1"/>
</dbReference>